<evidence type="ECO:0000313" key="3">
    <source>
        <dbReference type="Proteomes" id="UP001474120"/>
    </source>
</evidence>
<keyword evidence="3" id="KW-1185">Reference proteome</keyword>
<name>A0ABU9L0Y2_9FLAO</name>
<accession>A0ABU9L0Y2</accession>
<dbReference type="EMBL" id="JBCDNA010000002">
    <property type="protein sequence ID" value="MEL4456093.1"/>
    <property type="molecule type" value="Genomic_DNA"/>
</dbReference>
<feature type="signal peptide" evidence="1">
    <location>
        <begin position="1"/>
        <end position="20"/>
    </location>
</feature>
<keyword evidence="1" id="KW-0732">Signal</keyword>
<feature type="chain" id="PRO_5046042045" evidence="1">
    <location>
        <begin position="21"/>
        <end position="684"/>
    </location>
</feature>
<organism evidence="2 3">
    <name type="scientific">Lutimonas vermicola</name>
    <dbReference type="NCBI Taxonomy" id="414288"/>
    <lineage>
        <taxon>Bacteria</taxon>
        <taxon>Pseudomonadati</taxon>
        <taxon>Bacteroidota</taxon>
        <taxon>Flavobacteriia</taxon>
        <taxon>Flavobacteriales</taxon>
        <taxon>Flavobacteriaceae</taxon>
        <taxon>Lutimonas</taxon>
    </lineage>
</organism>
<evidence type="ECO:0000256" key="1">
    <source>
        <dbReference type="SAM" id="SignalP"/>
    </source>
</evidence>
<reference evidence="2 3" key="1">
    <citation type="submission" date="2024-04" db="EMBL/GenBank/DDBJ databases">
        <title>whole genome sequencing of Lutimonas vermicola strain IMCC1616.</title>
        <authorList>
            <person name="Bae S.S."/>
        </authorList>
    </citation>
    <scope>NUCLEOTIDE SEQUENCE [LARGE SCALE GENOMIC DNA]</scope>
    <source>
        <strain evidence="2 3">IMCC1616</strain>
    </source>
</reference>
<dbReference type="RefSeq" id="WP_342160126.1">
    <property type="nucleotide sequence ID" value="NZ_JBCDNA010000002.1"/>
</dbReference>
<sequence>MKKILLSISLLLCVSFSLSAQVSKPPVYRGCEETSLNDLEACFNDKLKADILEEFKVPSIVQEAGYKGRIKIVFVVTKEGKFEVLYVNAMYPELEAEVNRVFQTLPDVQGPTYNGRSIDERYQLPLSIPLSDNNKEIAVVEEKKNIEEEILDIQTTLFPEFQSELNIPFVHQEYDDIIYHLNMDENTHTASKPYLFNEVKPYINLEAKRTKILKDKESWGGRKLHNEHLALVKGKNFWFTLNPVFDLQIGKDNSDVDYTYNNTRGLQIQGSLGKKFSFSTSFYESQGRFAEYVNDYAKLRTPPESYGVVPGRGRAKQFKEDSFDYPVAEAYLSYTPNKFFNFQFGNGKNFIGDGYRSFFLSDVASPYPFLKISTTFWKIKYTNLWMWMEDVRPEAVANDSNLRKYVAMHHLSWNVTKRFNIGLFESVITSENSSPNGFDVSFYNPIIFYRSVEFSRGSRSGNATIGLNMKYRIKDNLSVYNQFLIDEMTTSRVFDGSGYHGNKFAFQLGAKYYRAFKVDGLMLQGEFNWVRPYTFSSDDVELNAGHNNQPIAHLWGGNFYEVIGIARYSKNRWFGNAKLIAGKKGFDFEGEGSEISYGGDIWRSYNERLSNTGNEVGQGNSTNIFIADFQAGYVVNPVTNLQLFGGVTFRNFSPDRSGNVISENNTSWFSIGLKSSLFNWYTDF</sequence>
<evidence type="ECO:0000313" key="2">
    <source>
        <dbReference type="EMBL" id="MEL4456093.1"/>
    </source>
</evidence>
<dbReference type="Proteomes" id="UP001474120">
    <property type="component" value="Unassembled WGS sequence"/>
</dbReference>
<dbReference type="Gene3D" id="2.40.160.130">
    <property type="entry name" value="Capsule assembly protein Wzi"/>
    <property type="match status" value="1"/>
</dbReference>
<gene>
    <name evidence="2" type="ORF">AABB81_09325</name>
</gene>
<proteinExistence type="predicted"/>
<comment type="caution">
    <text evidence="2">The sequence shown here is derived from an EMBL/GenBank/DDBJ whole genome shotgun (WGS) entry which is preliminary data.</text>
</comment>
<dbReference type="InterPro" id="IPR038636">
    <property type="entry name" value="Wzi_sf"/>
</dbReference>
<protein>
    <submittedName>
        <fullName evidence="2">Gliding motility protein RemB</fullName>
    </submittedName>
</protein>